<keyword evidence="7" id="KW-0966">Cell projection</keyword>
<evidence type="ECO:0000256" key="2">
    <source>
        <dbReference type="ARBA" id="ARBA00009677"/>
    </source>
</evidence>
<dbReference type="EMBL" id="LR134140">
    <property type="protein sequence ID" value="VDZ94596.1"/>
    <property type="molecule type" value="Genomic_DNA"/>
</dbReference>
<feature type="domain" description="Flagellar hook protein FlgE/F/G-like D1" evidence="6">
    <location>
        <begin position="65"/>
        <end position="114"/>
    </location>
</feature>
<dbReference type="AlphaFoldDB" id="A0A447MU80"/>
<accession>A0A447MU80</accession>
<dbReference type="NCBIfam" id="TIGR03506">
    <property type="entry name" value="FlgEFG_subfam"/>
    <property type="match status" value="1"/>
</dbReference>
<evidence type="ECO:0000256" key="3">
    <source>
        <dbReference type="ARBA" id="ARBA00023143"/>
    </source>
</evidence>
<dbReference type="Proteomes" id="UP000282086">
    <property type="component" value="Chromosome"/>
</dbReference>
<dbReference type="InterPro" id="IPR037925">
    <property type="entry name" value="FlgE/F/G-like"/>
</dbReference>
<dbReference type="PANTHER" id="PTHR30435:SF19">
    <property type="entry name" value="FLAGELLAR BASAL-BODY ROD PROTEIN FLGG"/>
    <property type="match status" value="1"/>
</dbReference>
<comment type="similarity">
    <text evidence="2 4">Belongs to the flagella basal body rod proteins family.</text>
</comment>
<dbReference type="InterPro" id="IPR053967">
    <property type="entry name" value="LlgE_F_G-like_D1"/>
</dbReference>
<dbReference type="SUPFAM" id="SSF117143">
    <property type="entry name" value="Flagellar hook protein flgE"/>
    <property type="match status" value="1"/>
</dbReference>
<dbReference type="PANTHER" id="PTHR30435">
    <property type="entry name" value="FLAGELLAR PROTEIN"/>
    <property type="match status" value="1"/>
</dbReference>
<name>A0A447MU80_SALET</name>
<dbReference type="InterPro" id="IPR020013">
    <property type="entry name" value="Flagellar_FlgE/F/G"/>
</dbReference>
<evidence type="ECO:0000256" key="1">
    <source>
        <dbReference type="ARBA" id="ARBA00004117"/>
    </source>
</evidence>
<dbReference type="GO" id="GO:0071978">
    <property type="term" value="P:bacterial-type flagellum-dependent swarming motility"/>
    <property type="evidence" value="ECO:0007669"/>
    <property type="project" value="TreeGrafter"/>
</dbReference>
<evidence type="ECO:0000313" key="8">
    <source>
        <dbReference type="Proteomes" id="UP000282086"/>
    </source>
</evidence>
<evidence type="ECO:0000259" key="6">
    <source>
        <dbReference type="Pfam" id="PF22692"/>
    </source>
</evidence>
<dbReference type="GO" id="GO:0009425">
    <property type="term" value="C:bacterial-type flagellum basal body"/>
    <property type="evidence" value="ECO:0007669"/>
    <property type="project" value="UniProtKB-SubCell"/>
</dbReference>
<keyword evidence="3 4" id="KW-0975">Bacterial flagellum</keyword>
<keyword evidence="7" id="KW-0969">Cilium</keyword>
<evidence type="ECO:0000313" key="7">
    <source>
        <dbReference type="EMBL" id="VDZ94596.1"/>
    </source>
</evidence>
<comment type="subcellular location">
    <subcellularLocation>
        <location evidence="1 4">Bacterial flagellum basal body</location>
    </subcellularLocation>
</comment>
<feature type="region of interest" description="Disordered" evidence="5">
    <location>
        <begin position="114"/>
        <end position="142"/>
    </location>
</feature>
<evidence type="ECO:0000256" key="4">
    <source>
        <dbReference type="RuleBase" id="RU362116"/>
    </source>
</evidence>
<organism evidence="7 8">
    <name type="scientific">Salmonella enterica I</name>
    <dbReference type="NCBI Taxonomy" id="59201"/>
    <lineage>
        <taxon>Bacteria</taxon>
        <taxon>Pseudomonadati</taxon>
        <taxon>Pseudomonadota</taxon>
        <taxon>Gammaproteobacteria</taxon>
        <taxon>Enterobacterales</taxon>
        <taxon>Enterobacteriaceae</taxon>
        <taxon>Salmonella</taxon>
    </lineage>
</organism>
<feature type="compositionally biased region" description="Basic residues" evidence="5">
    <location>
        <begin position="115"/>
        <end position="126"/>
    </location>
</feature>
<proteinExistence type="inferred from homology"/>
<protein>
    <submittedName>
        <fullName evidence="7">Flagellar basal-body rod protein FlgG (Distal rod protein)</fullName>
    </submittedName>
</protein>
<reference evidence="7 8" key="1">
    <citation type="submission" date="2018-12" db="EMBL/GenBank/DDBJ databases">
        <authorList>
            <consortium name="Pathogen Informatics"/>
        </authorList>
    </citation>
    <scope>NUCLEOTIDE SEQUENCE [LARGE SCALE GENOMIC DNA]</scope>
    <source>
        <strain evidence="7 8">NCTC129</strain>
    </source>
</reference>
<keyword evidence="7" id="KW-0282">Flagellum</keyword>
<gene>
    <name evidence="7" type="primary">flgG_2</name>
    <name evidence="7" type="ORF">NCTC129_00688</name>
</gene>
<sequence length="142" mass="15277">MVLSVSARYFEDLLYQTIRQPGAQSSEQTTLPSGLQIGTGVRPVATERLHSQGNLSQTNNSKDVAIKGQGFFQVMLPDGTSAYTRDGSFQVDQNGQLVTAGGFQVQPAITIPAQRVKHHDWPRRRGQRDPAGAGRAGSGRAA</sequence>
<evidence type="ECO:0000256" key="5">
    <source>
        <dbReference type="SAM" id="MobiDB-lite"/>
    </source>
</evidence>
<dbReference type="Pfam" id="PF22692">
    <property type="entry name" value="LlgE_F_G_D1"/>
    <property type="match status" value="1"/>
</dbReference>